<dbReference type="Gene3D" id="2.40.50.420">
    <property type="entry name" value="Envelope glycoprotein gp160, DUF2291, alpha/beta domain"/>
    <property type="match status" value="1"/>
</dbReference>
<dbReference type="STRING" id="573413.Spirs_1030"/>
<accession>E1RCT3</accession>
<dbReference type="Pfam" id="PF10054">
    <property type="entry name" value="DUF2291"/>
    <property type="match status" value="1"/>
</dbReference>
<dbReference type="PROSITE" id="PS51257">
    <property type="entry name" value="PROKAR_LIPOPROTEIN"/>
    <property type="match status" value="1"/>
</dbReference>
<dbReference type="InterPro" id="IPR036215">
    <property type="entry name" value="TM0957-like_sf"/>
</dbReference>
<dbReference type="EMBL" id="CP002116">
    <property type="protein sequence ID" value="ADK80163.1"/>
    <property type="molecule type" value="Genomic_DNA"/>
</dbReference>
<evidence type="ECO:0000313" key="2">
    <source>
        <dbReference type="Proteomes" id="UP000002318"/>
    </source>
</evidence>
<name>E1RCT3_SEDSS</name>
<evidence type="ECO:0000313" key="1">
    <source>
        <dbReference type="EMBL" id="ADK80163.1"/>
    </source>
</evidence>
<dbReference type="Proteomes" id="UP000002318">
    <property type="component" value="Chromosome"/>
</dbReference>
<proteinExistence type="predicted"/>
<dbReference type="SUPFAM" id="SSF141318">
    <property type="entry name" value="TM0957-like"/>
    <property type="match status" value="1"/>
</dbReference>
<dbReference type="InterPro" id="IPR014582">
    <property type="entry name" value="UCP033535_lipo"/>
</dbReference>
<gene>
    <name evidence="1" type="ordered locus">Spirs_1030</name>
</gene>
<dbReference type="AlphaFoldDB" id="E1RCT3"/>
<dbReference type="Gene3D" id="1.10.10.1260">
    <property type="entry name" value="Envelope glycoprotein gp160, DUF2291, helical domain"/>
    <property type="match status" value="1"/>
</dbReference>
<dbReference type="KEGG" id="ssm:Spirs_1030"/>
<keyword evidence="2" id="KW-1185">Reference proteome</keyword>
<sequence>MHMKIRDSAPPVFGLMLVVFLTFGSGCTIVRHDDDQKEEDGEISIYFDTGEFDATVYVDSIWNERVLPRIREQAVEADTLFGMLKEEPDTAIEKYGYRIEITAPFNFMVSGTAKVISVNTESAASTISLDLTGPDGKPVEIQIGPVMKGTAVRDSMDFINFDDFTNQLEFANVSRELNNKIKAVVLNDLDREALQGKMVDFLGAFQWVEGKSILITPVELKPEE</sequence>
<protein>
    <submittedName>
        <fullName evidence="1">Periplasmic lipoprotein</fullName>
    </submittedName>
</protein>
<reference evidence="1 2" key="1">
    <citation type="journal article" date="2010" name="Stand. Genomic Sci.">
        <title>Complete genome sequence of Spirochaeta smaragdinae type strain (SEBR 4228).</title>
        <authorList>
            <person name="Mavromatis K."/>
            <person name="Yasawong M."/>
            <person name="Chertkov O."/>
            <person name="Lapidus A."/>
            <person name="Lucas S."/>
            <person name="Nolan M."/>
            <person name="Del Rio T.G."/>
            <person name="Tice H."/>
            <person name="Cheng J.F."/>
            <person name="Pitluck S."/>
            <person name="Liolios K."/>
            <person name="Ivanova N."/>
            <person name="Tapia R."/>
            <person name="Han C."/>
            <person name="Bruce D."/>
            <person name="Goodwin L."/>
            <person name="Pati A."/>
            <person name="Chen A."/>
            <person name="Palaniappan K."/>
            <person name="Land M."/>
            <person name="Hauser L."/>
            <person name="Chang Y.J."/>
            <person name="Jeffries C.D."/>
            <person name="Detter J.C."/>
            <person name="Rohde M."/>
            <person name="Brambilla E."/>
            <person name="Spring S."/>
            <person name="Goker M."/>
            <person name="Sikorski J."/>
            <person name="Woyke T."/>
            <person name="Bristow J."/>
            <person name="Eisen J.A."/>
            <person name="Markowitz V."/>
            <person name="Hugenholtz P."/>
            <person name="Klenk H.P."/>
            <person name="Kyrpides N.C."/>
        </authorList>
    </citation>
    <scope>NUCLEOTIDE SEQUENCE [LARGE SCALE GENOMIC DNA]</scope>
    <source>
        <strain evidence="2">DSM 11293 / JCM 15392 / SEBR 4228</strain>
    </source>
</reference>
<dbReference type="eggNOG" id="COG5618">
    <property type="taxonomic scope" value="Bacteria"/>
</dbReference>
<keyword evidence="1" id="KW-0449">Lipoprotein</keyword>
<dbReference type="HOGENOM" id="CLU_076022_1_0_12"/>
<organism evidence="1 2">
    <name type="scientific">Sediminispirochaeta smaragdinae (strain DSM 11293 / JCM 15392 / SEBR 4228)</name>
    <name type="common">Spirochaeta smaragdinae</name>
    <dbReference type="NCBI Taxonomy" id="573413"/>
    <lineage>
        <taxon>Bacteria</taxon>
        <taxon>Pseudomonadati</taxon>
        <taxon>Spirochaetota</taxon>
        <taxon>Spirochaetia</taxon>
        <taxon>Spirochaetales</taxon>
        <taxon>Spirochaetaceae</taxon>
        <taxon>Sediminispirochaeta</taxon>
    </lineage>
</organism>